<keyword evidence="1" id="KW-0812">Transmembrane</keyword>
<feature type="transmembrane region" description="Helical" evidence="1">
    <location>
        <begin position="36"/>
        <end position="54"/>
    </location>
</feature>
<keyword evidence="3" id="KW-1185">Reference proteome</keyword>
<dbReference type="HOGENOM" id="CLU_2858398_0_0_9"/>
<dbReference type="AlphaFoldDB" id="A0A060LZW8"/>
<reference evidence="2 3" key="1">
    <citation type="journal article" date="2014" name="Gene">
        <title>A comparative genomic analysis of the alkalitolerant soil bacterium Bacillus lehensis G1.</title>
        <authorList>
            <person name="Noor Y.M."/>
            <person name="Samsulrizal N.H."/>
            <person name="Jema'on N.A."/>
            <person name="Low K.O."/>
            <person name="Ramli A.N."/>
            <person name="Alias N.I."/>
            <person name="Damis S.I."/>
            <person name="Fuzi S.F."/>
            <person name="Isa M.N."/>
            <person name="Murad A.M."/>
            <person name="Raih M.F."/>
            <person name="Bakar F.D."/>
            <person name="Najimudin N."/>
            <person name="Mahadi N.M."/>
            <person name="Illias R.M."/>
        </authorList>
    </citation>
    <scope>NUCLEOTIDE SEQUENCE [LARGE SCALE GENOMIC DNA]</scope>
    <source>
        <strain evidence="2 3">G1</strain>
    </source>
</reference>
<gene>
    <name evidence="2" type="ORF">BleG1_3148</name>
</gene>
<evidence type="ECO:0000313" key="3">
    <source>
        <dbReference type="Proteomes" id="UP000027142"/>
    </source>
</evidence>
<organism evidence="2 3">
    <name type="scientific">Shouchella lehensis G1</name>
    <dbReference type="NCBI Taxonomy" id="1246626"/>
    <lineage>
        <taxon>Bacteria</taxon>
        <taxon>Bacillati</taxon>
        <taxon>Bacillota</taxon>
        <taxon>Bacilli</taxon>
        <taxon>Bacillales</taxon>
        <taxon>Bacillaceae</taxon>
        <taxon>Shouchella</taxon>
    </lineage>
</organism>
<dbReference type="EMBL" id="CP003923">
    <property type="protein sequence ID" value="AIC95712.1"/>
    <property type="molecule type" value="Genomic_DNA"/>
</dbReference>
<evidence type="ECO:0000313" key="2">
    <source>
        <dbReference type="EMBL" id="AIC95712.1"/>
    </source>
</evidence>
<keyword evidence="1" id="KW-1133">Transmembrane helix</keyword>
<dbReference type="KEGG" id="ble:BleG1_3148"/>
<proteinExistence type="predicted"/>
<evidence type="ECO:0000256" key="1">
    <source>
        <dbReference type="SAM" id="Phobius"/>
    </source>
</evidence>
<keyword evidence="1" id="KW-0472">Membrane</keyword>
<dbReference type="Proteomes" id="UP000027142">
    <property type="component" value="Chromosome"/>
</dbReference>
<feature type="transmembrane region" description="Helical" evidence="1">
    <location>
        <begin position="7"/>
        <end position="30"/>
    </location>
</feature>
<protein>
    <submittedName>
        <fullName evidence="2">Uncharacterized protein</fullName>
    </submittedName>
</protein>
<name>A0A060LZW8_9BACI</name>
<sequence>MIRGLKLIILAGMILTLLFLIVSMITGFGESVRHDITQYSIIIFAISYAVLVIFSEKIEDKTVE</sequence>
<accession>A0A060LZW8</accession>
<dbReference type="PATRIC" id="fig|1246626.3.peg.3142"/>